<sequence>MTMLNINEAELKKSIVANVAEQLLREDEDLSDLVAKEVKKRIDKIFDERVTSQIQKAIDETINGSFEREYRRVNQWGDQEGPSTTLRKELEKTVTAYWNCKVNPSDGKPSSSTYSTVTRAEWLMTKICAEDFTKQMQTSVNAVTGALKDGLRNQLAQQMDAMLNGLFHIKSLQDQGKVAKPY</sequence>
<evidence type="ECO:0008006" key="3">
    <source>
        <dbReference type="Google" id="ProtNLM"/>
    </source>
</evidence>
<evidence type="ECO:0000313" key="1">
    <source>
        <dbReference type="EMBL" id="EIM13834.1"/>
    </source>
</evidence>
<gene>
    <name evidence="1" type="ORF">PchlO6_2116</name>
</gene>
<name>A0AB33WL93_9PSED</name>
<evidence type="ECO:0000313" key="2">
    <source>
        <dbReference type="Proteomes" id="UP000003790"/>
    </source>
</evidence>
<dbReference type="Proteomes" id="UP000003790">
    <property type="component" value="Chromosome"/>
</dbReference>
<organism evidence="1 2">
    <name type="scientific">Pseudomonas chlororaphis O6</name>
    <dbReference type="NCBI Taxonomy" id="1037915"/>
    <lineage>
        <taxon>Bacteria</taxon>
        <taxon>Pseudomonadati</taxon>
        <taxon>Pseudomonadota</taxon>
        <taxon>Gammaproteobacteria</taxon>
        <taxon>Pseudomonadales</taxon>
        <taxon>Pseudomonadaceae</taxon>
        <taxon>Pseudomonas</taxon>
    </lineage>
</organism>
<proteinExistence type="predicted"/>
<dbReference type="EMBL" id="AHOT01000027">
    <property type="protein sequence ID" value="EIM13834.1"/>
    <property type="molecule type" value="Genomic_DNA"/>
</dbReference>
<comment type="caution">
    <text evidence="1">The sequence shown here is derived from an EMBL/GenBank/DDBJ whole genome shotgun (WGS) entry which is preliminary data.</text>
</comment>
<protein>
    <recommendedName>
        <fullName evidence="3">Phage protein</fullName>
    </recommendedName>
</protein>
<accession>A0AB33WL93</accession>
<dbReference type="AlphaFoldDB" id="A0AB33WL93"/>
<reference evidence="1 2" key="1">
    <citation type="journal article" date="2012" name="PLoS Genet.">
        <title>Comparative Genomics of Plant-Associated Pseudomonas spp.: Insights into Diversity and Inheritance of Traits Involved in Multitrophic Interactions.</title>
        <authorList>
            <person name="Loper J.E."/>
            <person name="Hassan K.A."/>
            <person name="Mavrodi D.V."/>
            <person name="Davis E.W.II."/>
            <person name="Lim C.K."/>
            <person name="Shaffer B.T."/>
            <person name="Elbourne L.D."/>
            <person name="Stockwell V.O."/>
            <person name="Hartney S.L."/>
            <person name="Breakwell K."/>
            <person name="Henkels M.D."/>
            <person name="Tetu S.G."/>
            <person name="Rangel L.I."/>
            <person name="Kidarsa T.A."/>
            <person name="Wilson N.L."/>
            <person name="van de Mortel J.E."/>
            <person name="Song C."/>
            <person name="Blumhagen R."/>
            <person name="Radune D."/>
            <person name="Hostetler J.B."/>
            <person name="Brinkac L.M."/>
            <person name="Durkin A.S."/>
            <person name="Kluepfel D.A."/>
            <person name="Wechter W.P."/>
            <person name="Anderson A.J."/>
            <person name="Kim Y.C."/>
            <person name="Pierson L.S.III."/>
            <person name="Pierson E.A."/>
            <person name="Lindow S.E."/>
            <person name="Kobayashi D.Y."/>
            <person name="Raaijmakers J.M."/>
            <person name="Weller D.M."/>
            <person name="Thomashow L.S."/>
            <person name="Allen A.E."/>
            <person name="Paulsen I.T."/>
        </authorList>
    </citation>
    <scope>NUCLEOTIDE SEQUENCE [LARGE SCALE GENOMIC DNA]</scope>
    <source>
        <strain evidence="1 2">O6</strain>
    </source>
</reference>